<keyword evidence="5" id="KW-0479">Metal-binding</keyword>
<dbReference type="EMBL" id="FOXB01000003">
    <property type="protein sequence ID" value="SFO96647.1"/>
    <property type="molecule type" value="Genomic_DNA"/>
</dbReference>
<dbReference type="SMART" id="SM00060">
    <property type="entry name" value="FN3"/>
    <property type="match status" value="1"/>
</dbReference>
<dbReference type="InterPro" id="IPR000834">
    <property type="entry name" value="Peptidase_M14"/>
</dbReference>
<evidence type="ECO:0000313" key="16">
    <source>
        <dbReference type="Proteomes" id="UP000199227"/>
    </source>
</evidence>
<keyword evidence="7" id="KW-0378">Hydrolase</keyword>
<evidence type="ECO:0000259" key="13">
    <source>
        <dbReference type="PROSITE" id="PS50853"/>
    </source>
</evidence>
<dbReference type="SUPFAM" id="SSF49265">
    <property type="entry name" value="Fibronectin type III"/>
    <property type="match status" value="1"/>
</dbReference>
<dbReference type="Pfam" id="PF00246">
    <property type="entry name" value="Peptidase_M14"/>
    <property type="match status" value="1"/>
</dbReference>
<dbReference type="GO" id="GO:0004181">
    <property type="term" value="F:metallocarboxypeptidase activity"/>
    <property type="evidence" value="ECO:0007669"/>
    <property type="project" value="InterPro"/>
</dbReference>
<evidence type="ECO:0000256" key="7">
    <source>
        <dbReference type="ARBA" id="ARBA00022801"/>
    </source>
</evidence>
<dbReference type="OrthoDB" id="5294005at2"/>
<evidence type="ECO:0000256" key="11">
    <source>
        <dbReference type="ARBA" id="ARBA00066554"/>
    </source>
</evidence>
<accession>A0A1I5LHJ4</accession>
<dbReference type="STRING" id="223786.SAMN05216234_10330"/>
<dbReference type="InterPro" id="IPR003961">
    <property type="entry name" value="FN3_dom"/>
</dbReference>
<keyword evidence="3 15" id="KW-0121">Carboxypeptidase</keyword>
<dbReference type="Proteomes" id="UP000199227">
    <property type="component" value="Unassembled WGS sequence"/>
</dbReference>
<feature type="domain" description="Fibronectin type-III" evidence="13">
    <location>
        <begin position="303"/>
        <end position="400"/>
    </location>
</feature>
<gene>
    <name evidence="15" type="ORF">SAMN05216234_10330</name>
</gene>
<keyword evidence="4" id="KW-0645">Protease</keyword>
<dbReference type="SUPFAM" id="SSF53187">
    <property type="entry name" value="Zn-dependent exopeptidases"/>
    <property type="match status" value="1"/>
</dbReference>
<dbReference type="GO" id="GO:0006508">
    <property type="term" value="P:proteolysis"/>
    <property type="evidence" value="ECO:0007669"/>
    <property type="project" value="UniProtKB-KW"/>
</dbReference>
<dbReference type="PROSITE" id="PS50853">
    <property type="entry name" value="FN3"/>
    <property type="match status" value="1"/>
</dbReference>
<dbReference type="SMART" id="SM00631">
    <property type="entry name" value="Zn_pept"/>
    <property type="match status" value="1"/>
</dbReference>
<sequence length="867" mass="99887">MKQLYHSYDEAVALFKELESRRPDLFRTEVIGQTWEKREIIAVTITQNIEIADTKPALFFTGTIHAREWIGLELAIGFAQYVDRNIAYDHIVQEALENSTIYMVPCANPDGFEYSRNHFSFWRKNRRQNADGSYGVDLNRNFPVGFVKSNNPSSNVYGGPAPFSEPETRAIRDFVESHKNIAIALDYHSQGNVFFPAHDFRHEDTIDTTDMNVLCANMAEEIRKISDREYGIHQGKPPTKLISGSGREFYYSKGIIASVVEVGTRNISDYLDDMIEHIREHIPALLTCLKEVPNYAIETVMPRPENFRATYVGIDNVTLEWEPYSCCKESDEIYFEIYRSRREKSYCRPFNLIGLTQANRFSDSNLQSDSPYFYHIRAVNKKSGQKSPFAPVLAIRTHVDDDEFHRTYFPTPDKTGYVAQKSKDNASHFGVNSLFVGINETKGISYSVITIPLKTIPKNAVIKRARLRLYPMNRVGVTVEKFGEWDIGIVDPESIKDLTSFKDVESMKIRSYVGRPTLSNHLTQGIWRSWEFSEVECKALQEQITNEQVVFRIEGPKTLSIGRTSQMMQWDIGYGKFGGGLAFRPHLEITYTLEPNRMELFPKQSFTVCADGIEDGKILSGFDSNGKKIYATFDFELGSLPDWEFMQITRAYVVLNPIKVYAKDNIRFHLEMIDADAERDYEAIKARRIIENIGYDVSVSELKNQEQVFVFDTYAIQEFGNRLRDKKSIAFLLRPSSAQKLTRNSVIEWHSSHPEFTPKLVIEYLHKRRRPVSPVTNLSFKIENGKVRLSWKNPKDKDFKGVFVIKNRFRKPISPYDGDKLYGGPDEWTYDDFGALDVKKYYAVFTYDDVPNFSEPVILEYQPKNSG</sequence>
<reference evidence="15 16" key="1">
    <citation type="submission" date="2016-10" db="EMBL/GenBank/DDBJ databases">
        <authorList>
            <person name="de Groot N.N."/>
        </authorList>
    </citation>
    <scope>NUCLEOTIDE SEQUENCE [LARGE SCALE GENOMIC DNA]</scope>
    <source>
        <strain evidence="15 16">EP1-55-1</strain>
    </source>
</reference>
<keyword evidence="6" id="KW-0732">Signal</keyword>
<evidence type="ECO:0000256" key="1">
    <source>
        <dbReference type="ARBA" id="ARBA00001947"/>
    </source>
</evidence>
<keyword evidence="16" id="KW-1185">Reference proteome</keyword>
<dbReference type="AlphaFoldDB" id="A0A1I5LHJ4"/>
<dbReference type="InterPro" id="IPR013783">
    <property type="entry name" value="Ig-like_fold"/>
</dbReference>
<dbReference type="FunFam" id="3.40.630.10:FF:000084">
    <property type="entry name" value="Carboxypeptidase B2"/>
    <property type="match status" value="1"/>
</dbReference>
<dbReference type="Gene3D" id="3.40.630.10">
    <property type="entry name" value="Zn peptidases"/>
    <property type="match status" value="1"/>
</dbReference>
<dbReference type="CDD" id="cd00063">
    <property type="entry name" value="FN3"/>
    <property type="match status" value="1"/>
</dbReference>
<evidence type="ECO:0000256" key="6">
    <source>
        <dbReference type="ARBA" id="ARBA00022729"/>
    </source>
</evidence>
<evidence type="ECO:0000256" key="12">
    <source>
        <dbReference type="PROSITE-ProRule" id="PRU01379"/>
    </source>
</evidence>
<evidence type="ECO:0000256" key="3">
    <source>
        <dbReference type="ARBA" id="ARBA00022645"/>
    </source>
</evidence>
<dbReference type="PANTHER" id="PTHR11705:SF143">
    <property type="entry name" value="SLL0236 PROTEIN"/>
    <property type="match status" value="1"/>
</dbReference>
<comment type="similarity">
    <text evidence="2 12">Belongs to the peptidase M14 family.</text>
</comment>
<evidence type="ECO:0000256" key="2">
    <source>
        <dbReference type="ARBA" id="ARBA00005988"/>
    </source>
</evidence>
<evidence type="ECO:0000313" key="15">
    <source>
        <dbReference type="EMBL" id="SFO96647.1"/>
    </source>
</evidence>
<evidence type="ECO:0000259" key="14">
    <source>
        <dbReference type="PROSITE" id="PS52035"/>
    </source>
</evidence>
<comment type="cofactor">
    <cofactor evidence="1">
        <name>Zn(2+)</name>
        <dbReference type="ChEBI" id="CHEBI:29105"/>
    </cofactor>
</comment>
<feature type="domain" description="Peptidase M14" evidence="14">
    <location>
        <begin position="4"/>
        <end position="278"/>
    </location>
</feature>
<dbReference type="GO" id="GO:0005615">
    <property type="term" value="C:extracellular space"/>
    <property type="evidence" value="ECO:0007669"/>
    <property type="project" value="TreeGrafter"/>
</dbReference>
<proteinExistence type="inferred from homology"/>
<dbReference type="PROSITE" id="PS52035">
    <property type="entry name" value="PEPTIDASE_M14"/>
    <property type="match status" value="1"/>
</dbReference>
<protein>
    <recommendedName>
        <fullName evidence="11">carboxypeptidase T</fullName>
        <ecNumber evidence="11">3.4.17.18</ecNumber>
    </recommendedName>
</protein>
<evidence type="ECO:0000256" key="8">
    <source>
        <dbReference type="ARBA" id="ARBA00022833"/>
    </source>
</evidence>
<dbReference type="RefSeq" id="WP_092910389.1">
    <property type="nucleotide sequence ID" value="NZ_FOXB01000003.1"/>
</dbReference>
<organism evidence="15 16">
    <name type="scientific">Hydrogenimonas thermophila</name>
    <dbReference type="NCBI Taxonomy" id="223786"/>
    <lineage>
        <taxon>Bacteria</taxon>
        <taxon>Pseudomonadati</taxon>
        <taxon>Campylobacterota</taxon>
        <taxon>Epsilonproteobacteria</taxon>
        <taxon>Campylobacterales</taxon>
        <taxon>Hydrogenimonadaceae</taxon>
        <taxon>Hydrogenimonas</taxon>
    </lineage>
</organism>
<keyword evidence="8" id="KW-0862">Zinc</keyword>
<keyword evidence="9" id="KW-0482">Metalloprotease</keyword>
<comment type="catalytic activity">
    <reaction evidence="10">
        <text>Releases a C-terminal residue, which may be hydrophobic or positively charged.</text>
        <dbReference type="EC" id="3.4.17.18"/>
    </reaction>
</comment>
<dbReference type="GO" id="GO:0008270">
    <property type="term" value="F:zinc ion binding"/>
    <property type="evidence" value="ECO:0007669"/>
    <property type="project" value="InterPro"/>
</dbReference>
<dbReference type="InterPro" id="IPR036116">
    <property type="entry name" value="FN3_sf"/>
</dbReference>
<comment type="caution">
    <text evidence="12">Lacks conserved residue(s) required for the propagation of feature annotation.</text>
</comment>
<dbReference type="EC" id="3.4.17.18" evidence="11"/>
<dbReference type="PRINTS" id="PR00765">
    <property type="entry name" value="CRBOXYPTASEA"/>
</dbReference>
<evidence type="ECO:0000256" key="9">
    <source>
        <dbReference type="ARBA" id="ARBA00023049"/>
    </source>
</evidence>
<evidence type="ECO:0000256" key="4">
    <source>
        <dbReference type="ARBA" id="ARBA00022670"/>
    </source>
</evidence>
<evidence type="ECO:0000256" key="10">
    <source>
        <dbReference type="ARBA" id="ARBA00050859"/>
    </source>
</evidence>
<name>A0A1I5LHJ4_9BACT</name>
<dbReference type="Gene3D" id="2.60.40.10">
    <property type="entry name" value="Immunoglobulins"/>
    <property type="match status" value="1"/>
</dbReference>
<evidence type="ECO:0000256" key="5">
    <source>
        <dbReference type="ARBA" id="ARBA00022723"/>
    </source>
</evidence>
<dbReference type="PANTHER" id="PTHR11705">
    <property type="entry name" value="PROTEASE FAMILY M14 CARBOXYPEPTIDASE A,B"/>
    <property type="match status" value="1"/>
</dbReference>